<evidence type="ECO:0000313" key="3">
    <source>
        <dbReference type="Proteomes" id="UP000271705"/>
    </source>
</evidence>
<sequence length="180" mass="19690">MPTPALPTLPATLPARLRPLHVDDAAAWSRYLSLPGVTGHTSWGDVSEGALRRQISAYLPTATDQRWALVGADSQLIGTVGLNGIDLSHGRGELAYDLDPRWQGQGLATHAARAVIEWGHAAHALVRIQATVLDSNTRSIAVLERLGMQREGLLRAYRRVRGQPRDFWMYARVEGSASPR</sequence>
<proteinExistence type="predicted"/>
<evidence type="ECO:0000313" key="2">
    <source>
        <dbReference type="EMBL" id="RTQ86744.1"/>
    </source>
</evidence>
<name>A0A3S0JMT7_STEMA</name>
<keyword evidence="2" id="KW-0808">Transferase</keyword>
<reference evidence="2 3" key="1">
    <citation type="submission" date="2018-12" db="EMBL/GenBank/DDBJ databases">
        <authorList>
            <person name="Kartti S."/>
            <person name="Manni A."/>
            <person name="Chemao El Fihri M.W."/>
            <person name="Laamarti M."/>
            <person name="Temsamani L."/>
            <person name="El Jamali J.E."/>
            <person name="Ouadghiri M."/>
            <person name="Ibrahimi A."/>
            <person name="Filati-Maltouf A."/>
        </authorList>
    </citation>
    <scope>NUCLEOTIDE SEQUENCE [LARGE SCALE GENOMIC DNA]</scope>
    <source>
        <strain evidence="2 3">MDMC339</strain>
    </source>
</reference>
<gene>
    <name evidence="2" type="ORF">EKL94_17480</name>
</gene>
<dbReference type="Pfam" id="PF13302">
    <property type="entry name" value="Acetyltransf_3"/>
    <property type="match status" value="1"/>
</dbReference>
<dbReference type="InterPro" id="IPR000182">
    <property type="entry name" value="GNAT_dom"/>
</dbReference>
<dbReference type="PANTHER" id="PTHR43441:SF11">
    <property type="entry name" value="RIBOSOMAL-PROTEIN-SERINE ACETYLTRANSFERASE"/>
    <property type="match status" value="1"/>
</dbReference>
<dbReference type="Gene3D" id="3.40.630.30">
    <property type="match status" value="1"/>
</dbReference>
<feature type="domain" description="N-acetyltransferase" evidence="1">
    <location>
        <begin position="15"/>
        <end position="174"/>
    </location>
</feature>
<evidence type="ECO:0000259" key="1">
    <source>
        <dbReference type="PROSITE" id="PS51186"/>
    </source>
</evidence>
<dbReference type="GO" id="GO:0008999">
    <property type="term" value="F:protein-N-terminal-alanine acetyltransferase activity"/>
    <property type="evidence" value="ECO:0007669"/>
    <property type="project" value="TreeGrafter"/>
</dbReference>
<dbReference type="EMBL" id="RXLZ01000060">
    <property type="protein sequence ID" value="RTQ86744.1"/>
    <property type="molecule type" value="Genomic_DNA"/>
</dbReference>
<accession>A0A3S0JMT7</accession>
<dbReference type="PANTHER" id="PTHR43441">
    <property type="entry name" value="RIBOSOMAL-PROTEIN-SERINE ACETYLTRANSFERASE"/>
    <property type="match status" value="1"/>
</dbReference>
<dbReference type="GO" id="GO:0005737">
    <property type="term" value="C:cytoplasm"/>
    <property type="evidence" value="ECO:0007669"/>
    <property type="project" value="TreeGrafter"/>
</dbReference>
<dbReference type="CDD" id="cd04301">
    <property type="entry name" value="NAT_SF"/>
    <property type="match status" value="1"/>
</dbReference>
<dbReference type="PROSITE" id="PS51186">
    <property type="entry name" value="GNAT"/>
    <property type="match status" value="1"/>
</dbReference>
<protein>
    <submittedName>
        <fullName evidence="2">N-acetyltransferase</fullName>
    </submittedName>
</protein>
<dbReference type="RefSeq" id="WP_126930047.1">
    <property type="nucleotide sequence ID" value="NZ_RXLZ01000060.1"/>
</dbReference>
<dbReference type="SUPFAM" id="SSF55729">
    <property type="entry name" value="Acyl-CoA N-acyltransferases (Nat)"/>
    <property type="match status" value="1"/>
</dbReference>
<dbReference type="InterPro" id="IPR016181">
    <property type="entry name" value="Acyl_CoA_acyltransferase"/>
</dbReference>
<dbReference type="AlphaFoldDB" id="A0A3S0JMT7"/>
<comment type="caution">
    <text evidence="2">The sequence shown here is derived from an EMBL/GenBank/DDBJ whole genome shotgun (WGS) entry which is preliminary data.</text>
</comment>
<dbReference type="GO" id="GO:1990189">
    <property type="term" value="F:protein N-terminal-serine acetyltransferase activity"/>
    <property type="evidence" value="ECO:0007669"/>
    <property type="project" value="TreeGrafter"/>
</dbReference>
<dbReference type="Proteomes" id="UP000271705">
    <property type="component" value="Unassembled WGS sequence"/>
</dbReference>
<dbReference type="InterPro" id="IPR051908">
    <property type="entry name" value="Ribosomal_N-acetyltransferase"/>
</dbReference>
<organism evidence="2 3">
    <name type="scientific">Stenotrophomonas maltophilia</name>
    <name type="common">Pseudomonas maltophilia</name>
    <name type="synonym">Xanthomonas maltophilia</name>
    <dbReference type="NCBI Taxonomy" id="40324"/>
    <lineage>
        <taxon>Bacteria</taxon>
        <taxon>Pseudomonadati</taxon>
        <taxon>Pseudomonadota</taxon>
        <taxon>Gammaproteobacteria</taxon>
        <taxon>Lysobacterales</taxon>
        <taxon>Lysobacteraceae</taxon>
        <taxon>Stenotrophomonas</taxon>
        <taxon>Stenotrophomonas maltophilia group</taxon>
    </lineage>
</organism>